<dbReference type="PANTHER" id="PTHR42928">
    <property type="entry name" value="TRICARBOXYLATE-BINDING PROTEIN"/>
    <property type="match status" value="1"/>
</dbReference>
<feature type="signal peptide" evidence="2">
    <location>
        <begin position="1"/>
        <end position="30"/>
    </location>
</feature>
<dbReference type="SUPFAM" id="SSF53850">
    <property type="entry name" value="Periplasmic binding protein-like II"/>
    <property type="match status" value="1"/>
</dbReference>
<sequence>MLKINRWVGRVAAAVLLCSGAVSTSAPVWAATFPDRPLKLVVPYTPGGAADQLSRTLAERLSRELAQPVVVENKPGANTMIAATQVARAQADGYTLLLASNASMVLNPALYRKISYNAERDFRVLSVVAELPLVVVANNQVPATTLAQFVGYSQAHPGKLNYASVGIGNPLQLATELLKSRTGMDVAHIPYNGSAPALSSLMANDTQLMVDVISTSLPLVKEGKIKALAVTTAERLPVLPDVPTVAESGFPGFRAATWFGVAVPAGTPPQETTVLQQAVNNVLRQAEFRERFQTLGLVIQAPRDQAETDGYVRDDRQRWGEVIRSNNIKLD</sequence>
<name>A0A2S5GQ51_9BURK</name>
<proteinExistence type="inferred from homology"/>
<evidence type="ECO:0000256" key="1">
    <source>
        <dbReference type="ARBA" id="ARBA00006987"/>
    </source>
</evidence>
<reference evidence="3 4" key="1">
    <citation type="submission" date="2018-02" db="EMBL/GenBank/DDBJ databases">
        <title>Draft Genome of Achromobacter spanius stain 6.</title>
        <authorList>
            <person name="Gunasekera T.S."/>
            <person name="Radwan O."/>
            <person name="Ruiz O.N."/>
        </authorList>
    </citation>
    <scope>NUCLEOTIDE SEQUENCE [LARGE SCALE GENOMIC DNA]</scope>
    <source>
        <strain evidence="3 4">6</strain>
    </source>
</reference>
<evidence type="ECO:0000313" key="4">
    <source>
        <dbReference type="Proteomes" id="UP000239990"/>
    </source>
</evidence>
<dbReference type="Gene3D" id="3.40.190.10">
    <property type="entry name" value="Periplasmic binding protein-like II"/>
    <property type="match status" value="1"/>
</dbReference>
<dbReference type="Gene3D" id="3.40.190.150">
    <property type="entry name" value="Bordetella uptake gene, domain 1"/>
    <property type="match status" value="1"/>
</dbReference>
<evidence type="ECO:0000313" key="3">
    <source>
        <dbReference type="EMBL" id="PPA74981.1"/>
    </source>
</evidence>
<dbReference type="InterPro" id="IPR005064">
    <property type="entry name" value="BUG"/>
</dbReference>
<comment type="caution">
    <text evidence="3">The sequence shown here is derived from an EMBL/GenBank/DDBJ whole genome shotgun (WGS) entry which is preliminary data.</text>
</comment>
<gene>
    <name evidence="3" type="ORF">C4E15_16625</name>
</gene>
<dbReference type="Pfam" id="PF03401">
    <property type="entry name" value="TctC"/>
    <property type="match status" value="1"/>
</dbReference>
<dbReference type="RefSeq" id="WP_104144287.1">
    <property type="nucleotide sequence ID" value="NZ_PREU01000007.1"/>
</dbReference>
<protein>
    <submittedName>
        <fullName evidence="3">ABC transporter substrate-binding protein</fullName>
    </submittedName>
</protein>
<dbReference type="PIRSF" id="PIRSF017082">
    <property type="entry name" value="YflP"/>
    <property type="match status" value="1"/>
</dbReference>
<keyword evidence="2" id="KW-0732">Signal</keyword>
<evidence type="ECO:0000256" key="2">
    <source>
        <dbReference type="SAM" id="SignalP"/>
    </source>
</evidence>
<accession>A0A2S5GQ51</accession>
<dbReference type="AlphaFoldDB" id="A0A2S5GQ51"/>
<dbReference type="OrthoDB" id="8678477at2"/>
<dbReference type="CDD" id="cd13578">
    <property type="entry name" value="PBP2_Bug27"/>
    <property type="match status" value="1"/>
</dbReference>
<dbReference type="InterPro" id="IPR042100">
    <property type="entry name" value="Bug_dom1"/>
</dbReference>
<feature type="chain" id="PRO_5015559111" evidence="2">
    <location>
        <begin position="31"/>
        <end position="331"/>
    </location>
</feature>
<comment type="similarity">
    <text evidence="1">Belongs to the UPF0065 (bug) family.</text>
</comment>
<organism evidence="3 4">
    <name type="scientific">Achromobacter spanius</name>
    <dbReference type="NCBI Taxonomy" id="217203"/>
    <lineage>
        <taxon>Bacteria</taxon>
        <taxon>Pseudomonadati</taxon>
        <taxon>Pseudomonadota</taxon>
        <taxon>Betaproteobacteria</taxon>
        <taxon>Burkholderiales</taxon>
        <taxon>Alcaligenaceae</taxon>
        <taxon>Achromobacter</taxon>
    </lineage>
</organism>
<dbReference type="Proteomes" id="UP000239990">
    <property type="component" value="Unassembled WGS sequence"/>
</dbReference>
<dbReference type="PANTHER" id="PTHR42928:SF5">
    <property type="entry name" value="BLR1237 PROTEIN"/>
    <property type="match status" value="1"/>
</dbReference>
<dbReference type="EMBL" id="PREU01000007">
    <property type="protein sequence ID" value="PPA74981.1"/>
    <property type="molecule type" value="Genomic_DNA"/>
</dbReference>